<comment type="subcellular location">
    <subcellularLocation>
        <location evidence="2">Cell membrane</location>
    </subcellularLocation>
</comment>
<dbReference type="PANTHER" id="PTHR43711">
    <property type="entry name" value="TWO-COMPONENT HISTIDINE KINASE"/>
    <property type="match status" value="1"/>
</dbReference>
<dbReference type="SUPFAM" id="SSF55874">
    <property type="entry name" value="ATPase domain of HSP90 chaperone/DNA topoisomerase II/histidine kinase"/>
    <property type="match status" value="1"/>
</dbReference>
<dbReference type="SMART" id="SM00388">
    <property type="entry name" value="HisKA"/>
    <property type="match status" value="1"/>
</dbReference>
<dbReference type="CDD" id="cd00082">
    <property type="entry name" value="HisKA"/>
    <property type="match status" value="1"/>
</dbReference>
<dbReference type="PANTHER" id="PTHR43711:SF1">
    <property type="entry name" value="HISTIDINE KINASE 1"/>
    <property type="match status" value="1"/>
</dbReference>
<keyword evidence="7 13" id="KW-0812">Transmembrane</keyword>
<name>A0A369LHM5_9ACTN</name>
<dbReference type="FunFam" id="3.30.565.10:FF:000010">
    <property type="entry name" value="Sensor histidine kinase RcsC"/>
    <property type="match status" value="1"/>
</dbReference>
<dbReference type="InterPro" id="IPR003660">
    <property type="entry name" value="HAMP_dom"/>
</dbReference>
<dbReference type="InterPro" id="IPR004358">
    <property type="entry name" value="Sig_transdc_His_kin-like_C"/>
</dbReference>
<dbReference type="PROSITE" id="PS50885">
    <property type="entry name" value="HAMP"/>
    <property type="match status" value="1"/>
</dbReference>
<evidence type="ECO:0000256" key="6">
    <source>
        <dbReference type="ARBA" id="ARBA00022679"/>
    </source>
</evidence>
<sequence length="562" mass="62337">MGKLESNVRKVKLRTKFAVLMVTLFAVALAVNVVWTTEAQRQQTENELQEKGLVLSQQMTAMWDFMSANQEKLEAAAYGSTGSYQGLHCAVVGRSIGRLFSIESGYTTRFVNFNPRNSEDEPDEFEAAGLDALYADPTLTYYANVTQYDGSQVYRYMAPMEIKKSCLECHGEPAGELDVTGHAKEGWSVGDVGGAISIVIPMDIYIQAERDNVAHNVEFFVAVLVACLLIVYAALSYLVTRPLARIRGGVEKIQIGELDAKLDRVESSPELNSLVDEFNKMTRELSDLYDSLESQVADRTAQLAQANAVLERQRAQLEEANERLAQDNQYKSDFLSMMSHELRTPLTSILAFSEILNSEGAPRDAREAQVRQEIETNSRVLLLMINDILEMSRVDAGKTELSCEPVELGDVVGMVESVMRPLAEHNGIDFSCSIDADVPLIEADFEKIRHVVENLVGNAMKFTPEGGKVRVTVSYHPECEQTWICVADTGIGVAKADWERIFERFAQADSSVSRKYRGTGLGLALAKEYVEMHGGDITLESELGHGSAFTVRLPIRQAVKEE</sequence>
<keyword evidence="8 16" id="KW-0418">Kinase</keyword>
<keyword evidence="9 13" id="KW-1133">Transmembrane helix</keyword>
<dbReference type="Pfam" id="PF00512">
    <property type="entry name" value="HisKA"/>
    <property type="match status" value="1"/>
</dbReference>
<dbReference type="InterPro" id="IPR036890">
    <property type="entry name" value="HATPase_C_sf"/>
</dbReference>
<dbReference type="GO" id="GO:0000155">
    <property type="term" value="F:phosphorelay sensor kinase activity"/>
    <property type="evidence" value="ECO:0007669"/>
    <property type="project" value="InterPro"/>
</dbReference>
<keyword evidence="10" id="KW-0902">Two-component regulatory system</keyword>
<dbReference type="InterPro" id="IPR036097">
    <property type="entry name" value="HisK_dim/P_sf"/>
</dbReference>
<dbReference type="InterPro" id="IPR021796">
    <property type="entry name" value="Tll0287-like_dom"/>
</dbReference>
<dbReference type="CDD" id="cd16922">
    <property type="entry name" value="HATPase_EvgS-ArcB-TorS-like"/>
    <property type="match status" value="1"/>
</dbReference>
<comment type="similarity">
    <text evidence="3">In the N-terminal section; belongs to the phytochrome family.</text>
</comment>
<dbReference type="PRINTS" id="PR00344">
    <property type="entry name" value="BCTRLSENSOR"/>
</dbReference>
<dbReference type="Pfam" id="PF02518">
    <property type="entry name" value="HATPase_c"/>
    <property type="match status" value="1"/>
</dbReference>
<dbReference type="Gene3D" id="1.10.287.130">
    <property type="match status" value="1"/>
</dbReference>
<feature type="transmembrane region" description="Helical" evidence="13">
    <location>
        <begin position="219"/>
        <end position="239"/>
    </location>
</feature>
<evidence type="ECO:0000256" key="3">
    <source>
        <dbReference type="ARBA" id="ARBA00006402"/>
    </source>
</evidence>
<evidence type="ECO:0000259" key="15">
    <source>
        <dbReference type="PROSITE" id="PS50885"/>
    </source>
</evidence>
<dbReference type="EC" id="2.7.13.3" evidence="4"/>
<reference evidence="16 17" key="1">
    <citation type="journal article" date="2018" name="Elife">
        <title>Discovery and characterization of a prevalent human gut bacterial enzyme sufficient for the inactivation of a family of plant toxins.</title>
        <authorList>
            <person name="Koppel N."/>
            <person name="Bisanz J.E."/>
            <person name="Pandelia M.E."/>
            <person name="Turnbaugh P.J."/>
            <person name="Balskus E.P."/>
        </authorList>
    </citation>
    <scope>NUCLEOTIDE SEQUENCE [LARGE SCALE GENOMIC DNA]</scope>
    <source>
        <strain evidence="16 17">OB21 GAM31</strain>
    </source>
</reference>
<keyword evidence="13" id="KW-0472">Membrane</keyword>
<dbReference type="AlphaFoldDB" id="A0A369LHM5"/>
<keyword evidence="5" id="KW-0597">Phosphoprotein</keyword>
<dbReference type="SMART" id="SM00304">
    <property type="entry name" value="HAMP"/>
    <property type="match status" value="1"/>
</dbReference>
<evidence type="ECO:0000259" key="14">
    <source>
        <dbReference type="PROSITE" id="PS50109"/>
    </source>
</evidence>
<evidence type="ECO:0000313" key="17">
    <source>
        <dbReference type="Proteomes" id="UP000253975"/>
    </source>
</evidence>
<evidence type="ECO:0000256" key="13">
    <source>
        <dbReference type="SAM" id="Phobius"/>
    </source>
</evidence>
<feature type="domain" description="HAMP" evidence="15">
    <location>
        <begin position="237"/>
        <end position="290"/>
    </location>
</feature>
<comment type="catalytic activity">
    <reaction evidence="1">
        <text>ATP + protein L-histidine = ADP + protein N-phospho-L-histidine.</text>
        <dbReference type="EC" id="2.7.13.3"/>
    </reaction>
</comment>
<dbReference type="InterPro" id="IPR050736">
    <property type="entry name" value="Sensor_HK_Regulatory"/>
</dbReference>
<evidence type="ECO:0000256" key="10">
    <source>
        <dbReference type="ARBA" id="ARBA00023012"/>
    </source>
</evidence>
<feature type="coiled-coil region" evidence="12">
    <location>
        <begin position="300"/>
        <end position="330"/>
    </location>
</feature>
<dbReference type="Proteomes" id="UP000253975">
    <property type="component" value="Unassembled WGS sequence"/>
</dbReference>
<protein>
    <recommendedName>
        <fullName evidence="11">Circadian input-output histidine kinase CikA</fullName>
        <ecNumber evidence="4">2.7.13.3</ecNumber>
    </recommendedName>
</protein>
<feature type="domain" description="Histidine kinase" evidence="14">
    <location>
        <begin position="337"/>
        <end position="557"/>
    </location>
</feature>
<evidence type="ECO:0000256" key="11">
    <source>
        <dbReference type="ARBA" id="ARBA00074306"/>
    </source>
</evidence>
<keyword evidence="12" id="KW-0175">Coiled coil</keyword>
<dbReference type="EMBL" id="PPTO01000009">
    <property type="protein sequence ID" value="RDB58179.1"/>
    <property type="molecule type" value="Genomic_DNA"/>
</dbReference>
<evidence type="ECO:0000256" key="2">
    <source>
        <dbReference type="ARBA" id="ARBA00004236"/>
    </source>
</evidence>
<dbReference type="InterPro" id="IPR003594">
    <property type="entry name" value="HATPase_dom"/>
</dbReference>
<organism evidence="16 17">
    <name type="scientific">Slackia isoflavoniconvertens</name>
    <dbReference type="NCBI Taxonomy" id="572010"/>
    <lineage>
        <taxon>Bacteria</taxon>
        <taxon>Bacillati</taxon>
        <taxon>Actinomycetota</taxon>
        <taxon>Coriobacteriia</taxon>
        <taxon>Eggerthellales</taxon>
        <taxon>Eggerthellaceae</taxon>
        <taxon>Slackia</taxon>
    </lineage>
</organism>
<dbReference type="PROSITE" id="PS50109">
    <property type="entry name" value="HIS_KIN"/>
    <property type="match status" value="1"/>
</dbReference>
<evidence type="ECO:0000256" key="8">
    <source>
        <dbReference type="ARBA" id="ARBA00022777"/>
    </source>
</evidence>
<evidence type="ECO:0000256" key="12">
    <source>
        <dbReference type="SAM" id="Coils"/>
    </source>
</evidence>
<evidence type="ECO:0000256" key="4">
    <source>
        <dbReference type="ARBA" id="ARBA00012438"/>
    </source>
</evidence>
<comment type="caution">
    <text evidence="16">The sequence shown here is derived from an EMBL/GenBank/DDBJ whole genome shotgun (WGS) entry which is preliminary data.</text>
</comment>
<dbReference type="SUPFAM" id="SSF158472">
    <property type="entry name" value="HAMP domain-like"/>
    <property type="match status" value="1"/>
</dbReference>
<keyword evidence="6" id="KW-0808">Transferase</keyword>
<evidence type="ECO:0000256" key="9">
    <source>
        <dbReference type="ARBA" id="ARBA00022989"/>
    </source>
</evidence>
<dbReference type="Pfam" id="PF11845">
    <property type="entry name" value="Tll0287-like"/>
    <property type="match status" value="1"/>
</dbReference>
<accession>A0A369LHM5</accession>
<proteinExistence type="inferred from homology"/>
<dbReference type="SMART" id="SM00387">
    <property type="entry name" value="HATPase_c"/>
    <property type="match status" value="1"/>
</dbReference>
<dbReference type="GO" id="GO:0005886">
    <property type="term" value="C:plasma membrane"/>
    <property type="evidence" value="ECO:0007669"/>
    <property type="project" value="UniProtKB-SubCell"/>
</dbReference>
<dbReference type="InterPro" id="IPR003661">
    <property type="entry name" value="HisK_dim/P_dom"/>
</dbReference>
<evidence type="ECO:0000256" key="7">
    <source>
        <dbReference type="ARBA" id="ARBA00022692"/>
    </source>
</evidence>
<evidence type="ECO:0000313" key="16">
    <source>
        <dbReference type="EMBL" id="RDB58179.1"/>
    </source>
</evidence>
<dbReference type="Gene3D" id="6.10.340.10">
    <property type="match status" value="1"/>
</dbReference>
<dbReference type="SUPFAM" id="SSF47384">
    <property type="entry name" value="Homodimeric domain of signal transducing histidine kinase"/>
    <property type="match status" value="1"/>
</dbReference>
<dbReference type="InterPro" id="IPR005467">
    <property type="entry name" value="His_kinase_dom"/>
</dbReference>
<evidence type="ECO:0000256" key="5">
    <source>
        <dbReference type="ARBA" id="ARBA00022553"/>
    </source>
</evidence>
<evidence type="ECO:0000256" key="1">
    <source>
        <dbReference type="ARBA" id="ARBA00000085"/>
    </source>
</evidence>
<dbReference type="Gene3D" id="3.30.565.10">
    <property type="entry name" value="Histidine kinase-like ATPase, C-terminal domain"/>
    <property type="match status" value="1"/>
</dbReference>
<gene>
    <name evidence="16" type="ORF">C1881_06315</name>
</gene>